<accession>A0A0V1MGS3</accession>
<dbReference type="EMBL" id="JYDO01000106">
    <property type="protein sequence ID" value="KRZ70874.1"/>
    <property type="molecule type" value="Genomic_DNA"/>
</dbReference>
<evidence type="ECO:0000313" key="1">
    <source>
        <dbReference type="EMBL" id="KRZ70874.1"/>
    </source>
</evidence>
<keyword evidence="2" id="KW-1185">Reference proteome</keyword>
<name>A0A0V1MGS3_9BILA</name>
<protein>
    <submittedName>
        <fullName evidence="1">Uncharacterized protein</fullName>
    </submittedName>
</protein>
<comment type="caution">
    <text evidence="1">The sequence shown here is derived from an EMBL/GenBank/DDBJ whole genome shotgun (WGS) entry which is preliminary data.</text>
</comment>
<evidence type="ECO:0000313" key="2">
    <source>
        <dbReference type="Proteomes" id="UP000054843"/>
    </source>
</evidence>
<dbReference type="Proteomes" id="UP000054843">
    <property type="component" value="Unassembled WGS sequence"/>
</dbReference>
<gene>
    <name evidence="1" type="ORF">T10_7511</name>
</gene>
<reference evidence="1 2" key="1">
    <citation type="submission" date="2015-01" db="EMBL/GenBank/DDBJ databases">
        <title>Evolution of Trichinella species and genotypes.</title>
        <authorList>
            <person name="Korhonen P.K."/>
            <person name="Edoardo P."/>
            <person name="Giuseppe L.R."/>
            <person name="Gasser R.B."/>
        </authorList>
    </citation>
    <scope>NUCLEOTIDE SEQUENCE [LARGE SCALE GENOMIC DNA]</scope>
    <source>
        <strain evidence="1">ISS1980</strain>
    </source>
</reference>
<proteinExistence type="predicted"/>
<dbReference type="AlphaFoldDB" id="A0A0V1MGS3"/>
<sequence>MTASTSVIVRMSIWAETSIKRVKESTALKAYQHAYILTRSLIPSANFAQLATVEENRGIASRMRKW</sequence>
<organism evidence="1 2">
    <name type="scientific">Trichinella papuae</name>
    <dbReference type="NCBI Taxonomy" id="268474"/>
    <lineage>
        <taxon>Eukaryota</taxon>
        <taxon>Metazoa</taxon>
        <taxon>Ecdysozoa</taxon>
        <taxon>Nematoda</taxon>
        <taxon>Enoplea</taxon>
        <taxon>Dorylaimia</taxon>
        <taxon>Trichinellida</taxon>
        <taxon>Trichinellidae</taxon>
        <taxon>Trichinella</taxon>
    </lineage>
</organism>